<feature type="chain" id="PRO_5019008801" evidence="2">
    <location>
        <begin position="20"/>
        <end position="347"/>
    </location>
</feature>
<feature type="compositionally biased region" description="Low complexity" evidence="1">
    <location>
        <begin position="26"/>
        <end position="36"/>
    </location>
</feature>
<sequence>MKQTLIFLAGILSSASVVAAAPPQTQAQTQWQPAQSLSTTPTVTGPAQSASGPPAQENAGQGTNANANTSTNANANNVPLPPPMPPDAALQYAENVTAPLSPEAVRQLRSGLDGVQRSTGTAPVTAAPRIRSLTVNLEPGSSLPMVQVLPNYPGVVNFTDQTGAPWPIAAPPVNGNPAGFRVDYLPDTPSMAVQARRAYDTGSVTVYLKGLAVPIVISMSSGEPGNPQTSQPTDSRLDLRIPRRGPSALPVATPRQKVGLYDNTLQAFLDGVPPKNAQRVKTQGGVPDIQAWQLGDDIYLRTRADLRDAFDSTLSSADGTHVWKMPVTPYVTFSVQGHNVPLTLELQ</sequence>
<feature type="signal peptide" evidence="2">
    <location>
        <begin position="1"/>
        <end position="19"/>
    </location>
</feature>
<reference evidence="3" key="1">
    <citation type="submission" date="2018-08" db="EMBL/GenBank/DDBJ databases">
        <authorList>
            <person name="Ashton P.M."/>
            <person name="Dallman T."/>
            <person name="Nair S."/>
            <person name="De Pinna E."/>
            <person name="Peters T."/>
            <person name="Grant K."/>
        </authorList>
    </citation>
    <scope>NUCLEOTIDE SEQUENCE [LARGE SCALE GENOMIC DNA]</scope>
    <source>
        <strain evidence="3">43913</strain>
    </source>
</reference>
<accession>A0A3Y9C2L5</accession>
<dbReference type="InterPro" id="IPR022073">
    <property type="entry name" value="T4BSS_DotH_IcmK"/>
</dbReference>
<keyword evidence="2" id="KW-0732">Signal</keyword>
<dbReference type="AlphaFoldDB" id="A0A3Y9C2L5"/>
<evidence type="ECO:0000256" key="2">
    <source>
        <dbReference type="SAM" id="SignalP"/>
    </source>
</evidence>
<dbReference type="Pfam" id="PF12293">
    <property type="entry name" value="T4BSS_DotH_IcmK"/>
    <property type="match status" value="1"/>
</dbReference>
<dbReference type="Proteomes" id="UP000839644">
    <property type="component" value="Unassembled WGS sequence"/>
</dbReference>
<feature type="compositionally biased region" description="Polar residues" evidence="1">
    <location>
        <begin position="37"/>
        <end position="51"/>
    </location>
</feature>
<name>A0A3Y9C2L5_SALEB</name>
<comment type="caution">
    <text evidence="3">The sequence shown here is derived from an EMBL/GenBank/DDBJ whole genome shotgun (WGS) entry which is preliminary data.</text>
</comment>
<protein>
    <submittedName>
        <fullName evidence="3">Conjugal transfer protein TraN</fullName>
    </submittedName>
</protein>
<feature type="compositionally biased region" description="Low complexity" evidence="1">
    <location>
        <begin position="55"/>
        <end position="78"/>
    </location>
</feature>
<gene>
    <name evidence="3" type="ORF">AU894_18335</name>
</gene>
<evidence type="ECO:0000313" key="3">
    <source>
        <dbReference type="EMBL" id="EAB8478144.1"/>
    </source>
</evidence>
<evidence type="ECO:0000256" key="1">
    <source>
        <dbReference type="SAM" id="MobiDB-lite"/>
    </source>
</evidence>
<feature type="region of interest" description="Disordered" evidence="1">
    <location>
        <begin position="26"/>
        <end position="83"/>
    </location>
</feature>
<organism evidence="3">
    <name type="scientific">Salmonella enterica subsp. enterica serovar Java</name>
    <dbReference type="NCBI Taxonomy" id="224729"/>
    <lineage>
        <taxon>Bacteria</taxon>
        <taxon>Pseudomonadati</taxon>
        <taxon>Pseudomonadota</taxon>
        <taxon>Gammaproteobacteria</taxon>
        <taxon>Enterobacterales</taxon>
        <taxon>Enterobacteriaceae</taxon>
        <taxon>Salmonella</taxon>
    </lineage>
</organism>
<dbReference type="EMBL" id="AAAFYZ010000052">
    <property type="protein sequence ID" value="EAB8478144.1"/>
    <property type="molecule type" value="Genomic_DNA"/>
</dbReference>
<proteinExistence type="predicted"/>